<evidence type="ECO:0000256" key="1">
    <source>
        <dbReference type="SAM" id="MobiDB-lite"/>
    </source>
</evidence>
<evidence type="ECO:0000313" key="3">
    <source>
        <dbReference type="Proteomes" id="UP000689195"/>
    </source>
</evidence>
<sequence>MQKFSPLANSQRSAPSQMKTLGSMGHSNVEVLLNEYFNLPMISTKSQIGNQGTPIIKLNKISKIENLNELNQSLTQQNNNIPLQALISQGEKSLKLPNYNFLEKYYQNKVLNITKQRKIEPTKSTRLQYENIRERRYSTQEKQCVQNFSKSNNGSLYSLDKNLKIEQDQYKTISNEYRTQQLIPDLNLVSHHNQKSNEIEKLTQRIDFIRRKLNIYVIFVFSAMVISKKFRFLKKDDTQIIFKLNTKLSSCQRIINQNGLKYIEEQQQQFVQVIANKVIYYFNSQKYIDECNQSDELSNPILSMDFKKLRVQSFSKLIYQNLELLTRENNFPEFLKCQLITSLYKTSKQQTSFFVGERCHFYQTNRIHILREQKLAIAMEYLLFQIIIPNLLQLVNKQQLKLRNHHISVHSNNNKCKIQTQKIFIIIASLIHQQFINRFQNMRKVKNPNGYMVNKRLNIEYLENNLFNIEIKVAYNIGDNNQVLEGLIEQEQLQQFEKSKPIWKSQLDRLFDKILQNTESLIDF</sequence>
<protein>
    <submittedName>
        <fullName evidence="2">Uncharacterized protein</fullName>
    </submittedName>
</protein>
<feature type="compositionally biased region" description="Polar residues" evidence="1">
    <location>
        <begin position="7"/>
        <end position="20"/>
    </location>
</feature>
<feature type="region of interest" description="Disordered" evidence="1">
    <location>
        <begin position="1"/>
        <end position="21"/>
    </location>
</feature>
<keyword evidence="3" id="KW-1185">Reference proteome</keyword>
<proteinExistence type="predicted"/>
<comment type="caution">
    <text evidence="2">The sequence shown here is derived from an EMBL/GenBank/DDBJ whole genome shotgun (WGS) entry which is preliminary data.</text>
</comment>
<name>A0A8S1UYQ7_9CILI</name>
<gene>
    <name evidence="2" type="ORF">PPENT_87.1.T0500117</name>
</gene>
<dbReference type="AlphaFoldDB" id="A0A8S1UYQ7"/>
<accession>A0A8S1UYQ7</accession>
<dbReference type="Proteomes" id="UP000689195">
    <property type="component" value="Unassembled WGS sequence"/>
</dbReference>
<dbReference type="EMBL" id="CAJJDO010000050">
    <property type="protein sequence ID" value="CAD8169022.1"/>
    <property type="molecule type" value="Genomic_DNA"/>
</dbReference>
<reference evidence="2" key="1">
    <citation type="submission" date="2021-01" db="EMBL/GenBank/DDBJ databases">
        <authorList>
            <consortium name="Genoscope - CEA"/>
            <person name="William W."/>
        </authorList>
    </citation>
    <scope>NUCLEOTIDE SEQUENCE</scope>
</reference>
<evidence type="ECO:0000313" key="2">
    <source>
        <dbReference type="EMBL" id="CAD8169022.1"/>
    </source>
</evidence>
<organism evidence="2 3">
    <name type="scientific">Paramecium pentaurelia</name>
    <dbReference type="NCBI Taxonomy" id="43138"/>
    <lineage>
        <taxon>Eukaryota</taxon>
        <taxon>Sar</taxon>
        <taxon>Alveolata</taxon>
        <taxon>Ciliophora</taxon>
        <taxon>Intramacronucleata</taxon>
        <taxon>Oligohymenophorea</taxon>
        <taxon>Peniculida</taxon>
        <taxon>Parameciidae</taxon>
        <taxon>Paramecium</taxon>
    </lineage>
</organism>